<feature type="non-terminal residue" evidence="2">
    <location>
        <position position="1"/>
    </location>
</feature>
<reference evidence="2 3" key="1">
    <citation type="journal article" date="2018" name="ACS Chem. Biol.">
        <title>Ketoreductase domain dysfunction expands chemodiversity: malyngamide biosynthesis in the cyanobacterium Okeania hirsuta.</title>
        <authorList>
            <person name="Moss N.A."/>
            <person name="Leao T."/>
            <person name="Rankin M."/>
            <person name="McCullough T.M."/>
            <person name="Qu P."/>
            <person name="Korobeynikov A."/>
            <person name="Smith J.L."/>
            <person name="Gerwick L."/>
            <person name="Gerwick W.H."/>
        </authorList>
    </citation>
    <scope>NUCLEOTIDE SEQUENCE [LARGE SCALE GENOMIC DNA]</scope>
    <source>
        <strain evidence="2 3">PAB10Feb10-1</strain>
    </source>
</reference>
<protein>
    <recommendedName>
        <fullName evidence="1">Molybdopterin dinucleotide-binding domain-containing protein</fullName>
    </recommendedName>
</protein>
<comment type="caution">
    <text evidence="2">The sequence shown here is derived from an EMBL/GenBank/DDBJ whole genome shotgun (WGS) entry which is preliminary data.</text>
</comment>
<dbReference type="SUPFAM" id="SSF50692">
    <property type="entry name" value="ADC-like"/>
    <property type="match status" value="1"/>
</dbReference>
<evidence type="ECO:0000259" key="1">
    <source>
        <dbReference type="Pfam" id="PF01568"/>
    </source>
</evidence>
<dbReference type="Pfam" id="PF01568">
    <property type="entry name" value="Molydop_binding"/>
    <property type="match status" value="1"/>
</dbReference>
<dbReference type="InterPro" id="IPR006657">
    <property type="entry name" value="MoPterin_dinucl-bd_dom"/>
</dbReference>
<dbReference type="InterPro" id="IPR009010">
    <property type="entry name" value="Asp_de-COase-like_dom_sf"/>
</dbReference>
<dbReference type="Proteomes" id="UP000269154">
    <property type="component" value="Unassembled WGS sequence"/>
</dbReference>
<accession>A0A3N6NPD5</accession>
<dbReference type="Gene3D" id="2.40.40.20">
    <property type="match status" value="1"/>
</dbReference>
<organism evidence="2 3">
    <name type="scientific">Okeania hirsuta</name>
    <dbReference type="NCBI Taxonomy" id="1458930"/>
    <lineage>
        <taxon>Bacteria</taxon>
        <taxon>Bacillati</taxon>
        <taxon>Cyanobacteriota</taxon>
        <taxon>Cyanophyceae</taxon>
        <taxon>Oscillatoriophycideae</taxon>
        <taxon>Oscillatoriales</taxon>
        <taxon>Microcoleaceae</taxon>
        <taxon>Okeania</taxon>
    </lineage>
</organism>
<gene>
    <name evidence="2" type="ORF">D5R40_35105</name>
</gene>
<evidence type="ECO:0000313" key="2">
    <source>
        <dbReference type="EMBL" id="RQH11097.1"/>
    </source>
</evidence>
<dbReference type="GO" id="GO:0016491">
    <property type="term" value="F:oxidoreductase activity"/>
    <property type="evidence" value="ECO:0007669"/>
    <property type="project" value="InterPro"/>
</dbReference>
<dbReference type="CDD" id="cd02787">
    <property type="entry name" value="MopB_CT_ydeP"/>
    <property type="match status" value="1"/>
</dbReference>
<dbReference type="AlphaFoldDB" id="A0A3N6NPD5"/>
<sequence length="129" mass="14777">TINKPPQRKVKDGEYIMMTVRSHDQYNTTIYGLNDRYRGIYNERRVVLMNRADMKKEGLEKKSVVNLVGEHEGQTRRAEKFLVIPYDIPSGCVATYFPEANVLVPINSFAKGSKTPSSKWVAIRLEKAN</sequence>
<keyword evidence="3" id="KW-1185">Reference proteome</keyword>
<dbReference type="InterPro" id="IPR037951">
    <property type="entry name" value="MopB_CT_YdeP"/>
</dbReference>
<name>A0A3N6NPD5_9CYAN</name>
<proteinExistence type="predicted"/>
<feature type="domain" description="Molybdopterin dinucleotide-binding" evidence="1">
    <location>
        <begin position="15"/>
        <end position="119"/>
    </location>
</feature>
<dbReference type="RefSeq" id="WP_282433718.1">
    <property type="nucleotide sequence ID" value="NZ_CAWOLW010000673.1"/>
</dbReference>
<evidence type="ECO:0000313" key="3">
    <source>
        <dbReference type="Proteomes" id="UP000269154"/>
    </source>
</evidence>
<dbReference type="GO" id="GO:0043546">
    <property type="term" value="F:molybdopterin cofactor binding"/>
    <property type="evidence" value="ECO:0007669"/>
    <property type="project" value="InterPro"/>
</dbReference>
<dbReference type="EMBL" id="RCBY01000704">
    <property type="protein sequence ID" value="RQH11097.1"/>
    <property type="molecule type" value="Genomic_DNA"/>
</dbReference>